<dbReference type="Proteomes" id="UP001303760">
    <property type="component" value="Unassembled WGS sequence"/>
</dbReference>
<reference evidence="3" key="1">
    <citation type="journal article" date="2023" name="Mol. Phylogenet. Evol.">
        <title>Genome-scale phylogeny and comparative genomics of the fungal order Sordariales.</title>
        <authorList>
            <person name="Hensen N."/>
            <person name="Bonometti L."/>
            <person name="Westerberg I."/>
            <person name="Brannstrom I.O."/>
            <person name="Guillou S."/>
            <person name="Cros-Aarteil S."/>
            <person name="Calhoun S."/>
            <person name="Haridas S."/>
            <person name="Kuo A."/>
            <person name="Mondo S."/>
            <person name="Pangilinan J."/>
            <person name="Riley R."/>
            <person name="LaButti K."/>
            <person name="Andreopoulos B."/>
            <person name="Lipzen A."/>
            <person name="Chen C."/>
            <person name="Yan M."/>
            <person name="Daum C."/>
            <person name="Ng V."/>
            <person name="Clum A."/>
            <person name="Steindorff A."/>
            <person name="Ohm R.A."/>
            <person name="Martin F."/>
            <person name="Silar P."/>
            <person name="Natvig D.O."/>
            <person name="Lalanne C."/>
            <person name="Gautier V."/>
            <person name="Ament-Velasquez S.L."/>
            <person name="Kruys A."/>
            <person name="Hutchinson M.I."/>
            <person name="Powell A.J."/>
            <person name="Barry K."/>
            <person name="Miller A.N."/>
            <person name="Grigoriev I.V."/>
            <person name="Debuchy R."/>
            <person name="Gladieux P."/>
            <person name="Hiltunen Thoren M."/>
            <person name="Johannesson H."/>
        </authorList>
    </citation>
    <scope>NUCLEOTIDE SEQUENCE</scope>
    <source>
        <strain evidence="3">CBS 532.94</strain>
    </source>
</reference>
<sequence>MPGRSRRVYFEDEEPGPSARRTRGHSSRRSRSADRVHSIFDDLPDMQGQRVVGRDAYDELLRQNEYLRFEIRELQQAQAWIPELERQNAELKRENRELRRNVDYTSDNEARKDSKLKDLRKKYAKLEAEAVDLKSRLAEWKKKATDWKELYEQASRRAEDANRRLETYRKSYTVLESTNTTLEEEVASLKRRLSIEERANLGRRRSYYS</sequence>
<dbReference type="AlphaFoldDB" id="A0AAN7CBV5"/>
<organism evidence="3 4">
    <name type="scientific">Achaetomium macrosporum</name>
    <dbReference type="NCBI Taxonomy" id="79813"/>
    <lineage>
        <taxon>Eukaryota</taxon>
        <taxon>Fungi</taxon>
        <taxon>Dikarya</taxon>
        <taxon>Ascomycota</taxon>
        <taxon>Pezizomycotina</taxon>
        <taxon>Sordariomycetes</taxon>
        <taxon>Sordariomycetidae</taxon>
        <taxon>Sordariales</taxon>
        <taxon>Chaetomiaceae</taxon>
        <taxon>Achaetomium</taxon>
    </lineage>
</organism>
<feature type="region of interest" description="Disordered" evidence="2">
    <location>
        <begin position="1"/>
        <end position="36"/>
    </location>
</feature>
<feature type="coiled-coil region" evidence="1">
    <location>
        <begin position="57"/>
        <end position="199"/>
    </location>
</feature>
<accession>A0AAN7CBV5</accession>
<dbReference type="EMBL" id="MU860095">
    <property type="protein sequence ID" value="KAK4238437.1"/>
    <property type="molecule type" value="Genomic_DNA"/>
</dbReference>
<reference evidence="3" key="2">
    <citation type="submission" date="2023-05" db="EMBL/GenBank/DDBJ databases">
        <authorList>
            <consortium name="Lawrence Berkeley National Laboratory"/>
            <person name="Steindorff A."/>
            <person name="Hensen N."/>
            <person name="Bonometti L."/>
            <person name="Westerberg I."/>
            <person name="Brannstrom I.O."/>
            <person name="Guillou S."/>
            <person name="Cros-Aarteil S."/>
            <person name="Calhoun S."/>
            <person name="Haridas S."/>
            <person name="Kuo A."/>
            <person name="Mondo S."/>
            <person name="Pangilinan J."/>
            <person name="Riley R."/>
            <person name="Labutti K."/>
            <person name="Andreopoulos B."/>
            <person name="Lipzen A."/>
            <person name="Chen C."/>
            <person name="Yanf M."/>
            <person name="Daum C."/>
            <person name="Ng V."/>
            <person name="Clum A."/>
            <person name="Ohm R."/>
            <person name="Martin F."/>
            <person name="Silar P."/>
            <person name="Natvig D."/>
            <person name="Lalanne C."/>
            <person name="Gautier V."/>
            <person name="Ament-Velasquez S.L."/>
            <person name="Kruys A."/>
            <person name="Hutchinson M.I."/>
            <person name="Powell A.J."/>
            <person name="Barry K."/>
            <person name="Miller A.N."/>
            <person name="Grigoriev I.V."/>
            <person name="Debuchy R."/>
            <person name="Gladieux P."/>
            <person name="Thoren M.H."/>
            <person name="Johannesson H."/>
        </authorList>
    </citation>
    <scope>NUCLEOTIDE SEQUENCE</scope>
    <source>
        <strain evidence="3">CBS 532.94</strain>
    </source>
</reference>
<keyword evidence="1" id="KW-0175">Coiled coil</keyword>
<gene>
    <name evidence="3" type="ORF">C8A03DRAFT_43804</name>
</gene>
<feature type="compositionally biased region" description="Basic residues" evidence="2">
    <location>
        <begin position="20"/>
        <end position="30"/>
    </location>
</feature>
<evidence type="ECO:0000256" key="1">
    <source>
        <dbReference type="SAM" id="Coils"/>
    </source>
</evidence>
<evidence type="ECO:0000313" key="3">
    <source>
        <dbReference type="EMBL" id="KAK4238437.1"/>
    </source>
</evidence>
<protein>
    <submittedName>
        <fullName evidence="3">Uncharacterized protein</fullName>
    </submittedName>
</protein>
<comment type="caution">
    <text evidence="3">The sequence shown here is derived from an EMBL/GenBank/DDBJ whole genome shotgun (WGS) entry which is preliminary data.</text>
</comment>
<proteinExistence type="predicted"/>
<dbReference type="Gene3D" id="1.10.287.1490">
    <property type="match status" value="1"/>
</dbReference>
<evidence type="ECO:0000313" key="4">
    <source>
        <dbReference type="Proteomes" id="UP001303760"/>
    </source>
</evidence>
<evidence type="ECO:0000256" key="2">
    <source>
        <dbReference type="SAM" id="MobiDB-lite"/>
    </source>
</evidence>
<keyword evidence="4" id="KW-1185">Reference proteome</keyword>
<name>A0AAN7CBV5_9PEZI</name>